<gene>
    <name evidence="1" type="ORF">GCM10023184_45910</name>
</gene>
<evidence type="ECO:0000313" key="2">
    <source>
        <dbReference type="Proteomes" id="UP001501725"/>
    </source>
</evidence>
<organism evidence="1 2">
    <name type="scientific">Flaviaesturariibacter amylovorans</name>
    <dbReference type="NCBI Taxonomy" id="1084520"/>
    <lineage>
        <taxon>Bacteria</taxon>
        <taxon>Pseudomonadati</taxon>
        <taxon>Bacteroidota</taxon>
        <taxon>Chitinophagia</taxon>
        <taxon>Chitinophagales</taxon>
        <taxon>Chitinophagaceae</taxon>
        <taxon>Flaviaestuariibacter</taxon>
    </lineage>
</organism>
<name>A0ABP8HU89_9BACT</name>
<sequence>MIDQLPSFAPMLAARRADGSEPTDVYTALAAELARGGTHAAKGRAAFIRDQCAGFGGKAVFAKYRDAWGFPKGDAVTLADFRRGFLYRFRDSGDAALRAWFLAAPEARAVRRYERWSSDAGFPQCVAVHEGSYEELEAVLRSGAA</sequence>
<dbReference type="EMBL" id="BAABGY010000019">
    <property type="protein sequence ID" value="GAA4344521.1"/>
    <property type="molecule type" value="Genomic_DNA"/>
</dbReference>
<evidence type="ECO:0000313" key="1">
    <source>
        <dbReference type="EMBL" id="GAA4344521.1"/>
    </source>
</evidence>
<dbReference type="RefSeq" id="WP_345258373.1">
    <property type="nucleotide sequence ID" value="NZ_BAABGY010000019.1"/>
</dbReference>
<reference evidence="2" key="1">
    <citation type="journal article" date="2019" name="Int. J. Syst. Evol. Microbiol.">
        <title>The Global Catalogue of Microorganisms (GCM) 10K type strain sequencing project: providing services to taxonomists for standard genome sequencing and annotation.</title>
        <authorList>
            <consortium name="The Broad Institute Genomics Platform"/>
            <consortium name="The Broad Institute Genome Sequencing Center for Infectious Disease"/>
            <person name="Wu L."/>
            <person name="Ma J."/>
        </authorList>
    </citation>
    <scope>NUCLEOTIDE SEQUENCE [LARGE SCALE GENOMIC DNA]</scope>
    <source>
        <strain evidence="2">JCM 17919</strain>
    </source>
</reference>
<comment type="caution">
    <text evidence="1">The sequence shown here is derived from an EMBL/GenBank/DDBJ whole genome shotgun (WGS) entry which is preliminary data.</text>
</comment>
<accession>A0ABP8HU89</accession>
<protein>
    <submittedName>
        <fullName evidence="1">Uncharacterized protein</fullName>
    </submittedName>
</protein>
<dbReference type="Proteomes" id="UP001501725">
    <property type="component" value="Unassembled WGS sequence"/>
</dbReference>
<keyword evidence="2" id="KW-1185">Reference proteome</keyword>
<proteinExistence type="predicted"/>